<dbReference type="EMBL" id="JAUDUY010000003">
    <property type="protein sequence ID" value="MDM9631141.1"/>
    <property type="molecule type" value="Genomic_DNA"/>
</dbReference>
<dbReference type="Pfam" id="PF13847">
    <property type="entry name" value="Methyltransf_31"/>
    <property type="match status" value="1"/>
</dbReference>
<keyword evidence="2" id="KW-0489">Methyltransferase</keyword>
<name>A0ABT7WDZ3_9FLAO</name>
<feature type="domain" description="Methyltransferase" evidence="1">
    <location>
        <begin position="43"/>
        <end position="143"/>
    </location>
</feature>
<protein>
    <submittedName>
        <fullName evidence="2">Class I SAM-dependent methyltransferase</fullName>
        <ecNumber evidence="2">2.1.-.-</ecNumber>
    </submittedName>
</protein>
<evidence type="ECO:0000313" key="3">
    <source>
        <dbReference type="Proteomes" id="UP001174839"/>
    </source>
</evidence>
<dbReference type="InterPro" id="IPR029063">
    <property type="entry name" value="SAM-dependent_MTases_sf"/>
</dbReference>
<reference evidence="2" key="1">
    <citation type="submission" date="2023-06" db="EMBL/GenBank/DDBJ databases">
        <title>Robiginitalea aurantiacus sp. nov. and Algoriphagus sediminis sp. nov., isolated from coastal sediment.</title>
        <authorList>
            <person name="Zhou Z.Y."/>
            <person name="An J."/>
            <person name="Jia Y.W."/>
            <person name="Du Z.J."/>
        </authorList>
    </citation>
    <scope>NUCLEOTIDE SEQUENCE</scope>
    <source>
        <strain evidence="2">M39</strain>
    </source>
</reference>
<keyword evidence="2" id="KW-0808">Transferase</keyword>
<dbReference type="GO" id="GO:0032259">
    <property type="term" value="P:methylation"/>
    <property type="evidence" value="ECO:0007669"/>
    <property type="project" value="UniProtKB-KW"/>
</dbReference>
<keyword evidence="3" id="KW-1185">Reference proteome</keyword>
<gene>
    <name evidence="2" type="ORF">QU605_06655</name>
</gene>
<dbReference type="InterPro" id="IPR025714">
    <property type="entry name" value="Methyltranfer_dom"/>
</dbReference>
<dbReference type="GO" id="GO:0008168">
    <property type="term" value="F:methyltransferase activity"/>
    <property type="evidence" value="ECO:0007669"/>
    <property type="project" value="UniProtKB-KW"/>
</dbReference>
<dbReference type="Gene3D" id="3.40.50.150">
    <property type="entry name" value="Vaccinia Virus protein VP39"/>
    <property type="match status" value="1"/>
</dbReference>
<comment type="caution">
    <text evidence="2">The sequence shown here is derived from an EMBL/GenBank/DDBJ whole genome shotgun (WGS) entry which is preliminary data.</text>
</comment>
<organism evidence="2 3">
    <name type="scientific">Robiginitalea aurantiaca</name>
    <dbReference type="NCBI Taxonomy" id="3056915"/>
    <lineage>
        <taxon>Bacteria</taxon>
        <taxon>Pseudomonadati</taxon>
        <taxon>Bacteroidota</taxon>
        <taxon>Flavobacteriia</taxon>
        <taxon>Flavobacteriales</taxon>
        <taxon>Flavobacteriaceae</taxon>
        <taxon>Robiginitalea</taxon>
    </lineage>
</organism>
<dbReference type="RefSeq" id="WP_289724507.1">
    <property type="nucleotide sequence ID" value="NZ_JAUDUY010000003.1"/>
</dbReference>
<evidence type="ECO:0000313" key="2">
    <source>
        <dbReference type="EMBL" id="MDM9631141.1"/>
    </source>
</evidence>
<dbReference type="EC" id="2.1.-.-" evidence="2"/>
<proteinExistence type="predicted"/>
<accession>A0ABT7WDZ3</accession>
<dbReference type="CDD" id="cd02440">
    <property type="entry name" value="AdoMet_MTases"/>
    <property type="match status" value="1"/>
</dbReference>
<evidence type="ECO:0000259" key="1">
    <source>
        <dbReference type="Pfam" id="PF13847"/>
    </source>
</evidence>
<dbReference type="SUPFAM" id="SSF53335">
    <property type="entry name" value="S-adenosyl-L-methionine-dependent methyltransferases"/>
    <property type="match status" value="1"/>
</dbReference>
<sequence length="207" mass="23428">MKNENNPAGNFYDKYGTANPIAKALMNGFLKSFDDLVKKANAKSIYEIGCGEGHLAIRMAENGGIVKGSDISSEIIQEAKKNNQLMKLNIDFQVQSVYNLTKKDVANPDLIVCCEVLEHLDNPNMALEIIKSLNSKYLIVSVPREPIWRILNVARGKYWKDLGNTPGHLQHWSKKSFLHILKPHFAICEIRSPFPWTMVLCENLERS</sequence>
<dbReference type="PANTHER" id="PTHR43861">
    <property type="entry name" value="TRANS-ACONITATE 2-METHYLTRANSFERASE-RELATED"/>
    <property type="match status" value="1"/>
</dbReference>
<dbReference type="Proteomes" id="UP001174839">
    <property type="component" value="Unassembled WGS sequence"/>
</dbReference>